<reference evidence="1" key="1">
    <citation type="journal article" date="2014" name="Front. Microbiol.">
        <title>High frequency of phylogenetically diverse reductive dehalogenase-homologous genes in deep subseafloor sedimentary metagenomes.</title>
        <authorList>
            <person name="Kawai M."/>
            <person name="Futagami T."/>
            <person name="Toyoda A."/>
            <person name="Takaki Y."/>
            <person name="Nishi S."/>
            <person name="Hori S."/>
            <person name="Arai W."/>
            <person name="Tsubouchi T."/>
            <person name="Morono Y."/>
            <person name="Uchiyama I."/>
            <person name="Ito T."/>
            <person name="Fujiyama A."/>
            <person name="Inagaki F."/>
            <person name="Takami H."/>
        </authorList>
    </citation>
    <scope>NUCLEOTIDE SEQUENCE</scope>
    <source>
        <strain evidence="1">Expedition CK06-06</strain>
    </source>
</reference>
<proteinExistence type="predicted"/>
<dbReference type="EMBL" id="BARS01043008">
    <property type="protein sequence ID" value="GAG35003.1"/>
    <property type="molecule type" value="Genomic_DNA"/>
</dbReference>
<dbReference type="AlphaFoldDB" id="X0XEE4"/>
<accession>X0XEE4</accession>
<evidence type="ECO:0000313" key="1">
    <source>
        <dbReference type="EMBL" id="GAG35003.1"/>
    </source>
</evidence>
<gene>
    <name evidence="1" type="ORF">S01H1_65170</name>
</gene>
<comment type="caution">
    <text evidence="1">The sequence shown here is derived from an EMBL/GenBank/DDBJ whole genome shotgun (WGS) entry which is preliminary data.</text>
</comment>
<organism evidence="1">
    <name type="scientific">marine sediment metagenome</name>
    <dbReference type="NCBI Taxonomy" id="412755"/>
    <lineage>
        <taxon>unclassified sequences</taxon>
        <taxon>metagenomes</taxon>
        <taxon>ecological metagenomes</taxon>
    </lineage>
</organism>
<protein>
    <submittedName>
        <fullName evidence="1">Uncharacterized protein</fullName>
    </submittedName>
</protein>
<name>X0XEE4_9ZZZZ</name>
<sequence>MVDHEQNYNDRAARTDKVLDKMDAKLDCIHDVSLETKIRLNAHVDAEDNMVGELKQFMKDNKR</sequence>